<organism evidence="2">
    <name type="scientific">uncultured Blastococcus sp</name>
    <dbReference type="NCBI Taxonomy" id="217144"/>
    <lineage>
        <taxon>Bacteria</taxon>
        <taxon>Bacillati</taxon>
        <taxon>Actinomycetota</taxon>
        <taxon>Actinomycetes</taxon>
        <taxon>Geodermatophilales</taxon>
        <taxon>Geodermatophilaceae</taxon>
        <taxon>Blastococcus</taxon>
        <taxon>environmental samples</taxon>
    </lineage>
</organism>
<evidence type="ECO:0000313" key="2">
    <source>
        <dbReference type="EMBL" id="CAA9254774.1"/>
    </source>
</evidence>
<feature type="non-terminal residue" evidence="2">
    <location>
        <position position="46"/>
    </location>
</feature>
<proteinExistence type="predicted"/>
<evidence type="ECO:0000256" key="1">
    <source>
        <dbReference type="SAM" id="MobiDB-lite"/>
    </source>
</evidence>
<reference evidence="2" key="1">
    <citation type="submission" date="2020-02" db="EMBL/GenBank/DDBJ databases">
        <authorList>
            <person name="Meier V. D."/>
        </authorList>
    </citation>
    <scope>NUCLEOTIDE SEQUENCE</scope>
    <source>
        <strain evidence="2">AVDCRST_MAG52</strain>
    </source>
</reference>
<feature type="compositionally biased region" description="Basic residues" evidence="1">
    <location>
        <begin position="30"/>
        <end position="40"/>
    </location>
</feature>
<accession>A0A6J4IK73</accession>
<feature type="region of interest" description="Disordered" evidence="1">
    <location>
        <begin position="1"/>
        <end position="46"/>
    </location>
</feature>
<dbReference type="AlphaFoldDB" id="A0A6J4IK73"/>
<dbReference type="EMBL" id="CADCTN010000165">
    <property type="protein sequence ID" value="CAA9254774.1"/>
    <property type="molecule type" value="Genomic_DNA"/>
</dbReference>
<gene>
    <name evidence="2" type="ORF">AVDCRST_MAG52-2220</name>
</gene>
<name>A0A6J4IK73_9ACTN</name>
<feature type="non-terminal residue" evidence="2">
    <location>
        <position position="1"/>
    </location>
</feature>
<protein>
    <submittedName>
        <fullName evidence="2">Uncharacterized protein</fullName>
    </submittedName>
</protein>
<sequence length="46" mass="5540">IRDDDRPHRRPRLHRRPVPHRRAATDPHGAVRRPRQPRTGRRPDPV</sequence>
<feature type="compositionally biased region" description="Basic residues" evidence="1">
    <location>
        <begin position="8"/>
        <end position="22"/>
    </location>
</feature>